<keyword evidence="5" id="KW-0833">Ubl conjugation pathway</keyword>
<dbReference type="EMBL" id="JH687398">
    <property type="protein sequence ID" value="EIM80419.1"/>
    <property type="molecule type" value="Genomic_DNA"/>
</dbReference>
<reference evidence="10" key="1">
    <citation type="journal article" date="2012" name="Science">
        <title>The Paleozoic origin of enzymatic lignin decomposition reconstructed from 31 fungal genomes.</title>
        <authorList>
            <person name="Floudas D."/>
            <person name="Binder M."/>
            <person name="Riley R."/>
            <person name="Barry K."/>
            <person name="Blanchette R.A."/>
            <person name="Henrissat B."/>
            <person name="Martinez A.T."/>
            <person name="Otillar R."/>
            <person name="Spatafora J.W."/>
            <person name="Yadav J.S."/>
            <person name="Aerts A."/>
            <person name="Benoit I."/>
            <person name="Boyd A."/>
            <person name="Carlson A."/>
            <person name="Copeland A."/>
            <person name="Coutinho P.M."/>
            <person name="de Vries R.P."/>
            <person name="Ferreira P."/>
            <person name="Findley K."/>
            <person name="Foster B."/>
            <person name="Gaskell J."/>
            <person name="Glotzer D."/>
            <person name="Gorecki P."/>
            <person name="Heitman J."/>
            <person name="Hesse C."/>
            <person name="Hori C."/>
            <person name="Igarashi K."/>
            <person name="Jurgens J.A."/>
            <person name="Kallen N."/>
            <person name="Kersten P."/>
            <person name="Kohler A."/>
            <person name="Kuees U."/>
            <person name="Kumar T.K.A."/>
            <person name="Kuo A."/>
            <person name="LaButti K."/>
            <person name="Larrondo L.F."/>
            <person name="Lindquist E."/>
            <person name="Ling A."/>
            <person name="Lombard V."/>
            <person name="Lucas S."/>
            <person name="Lundell T."/>
            <person name="Martin R."/>
            <person name="McLaughlin D.J."/>
            <person name="Morgenstern I."/>
            <person name="Morin E."/>
            <person name="Murat C."/>
            <person name="Nagy L.G."/>
            <person name="Nolan M."/>
            <person name="Ohm R.A."/>
            <person name="Patyshakuliyeva A."/>
            <person name="Rokas A."/>
            <person name="Ruiz-Duenas F.J."/>
            <person name="Sabat G."/>
            <person name="Salamov A."/>
            <person name="Samejima M."/>
            <person name="Schmutz J."/>
            <person name="Slot J.C."/>
            <person name="St John F."/>
            <person name="Stenlid J."/>
            <person name="Sun H."/>
            <person name="Sun S."/>
            <person name="Syed K."/>
            <person name="Tsang A."/>
            <person name="Wiebenga A."/>
            <person name="Young D."/>
            <person name="Pisabarro A."/>
            <person name="Eastwood D.C."/>
            <person name="Martin F."/>
            <person name="Cullen D."/>
            <person name="Grigoriev I.V."/>
            <person name="Hibbett D.S."/>
        </authorList>
    </citation>
    <scope>NUCLEOTIDE SEQUENCE [LARGE SCALE GENOMIC DNA]</scope>
    <source>
        <strain evidence="10">FP-91666</strain>
    </source>
</reference>
<comment type="subcellular location">
    <subcellularLocation>
        <location evidence="1">Membrane</location>
        <topology evidence="1">Multi-pass membrane protein</topology>
    </subcellularLocation>
</comment>
<evidence type="ECO:0000256" key="5">
    <source>
        <dbReference type="PROSITE-ProRule" id="PRU00104"/>
    </source>
</evidence>
<dbReference type="GO" id="GO:0016020">
    <property type="term" value="C:membrane"/>
    <property type="evidence" value="ECO:0007669"/>
    <property type="project" value="UniProtKB-SubCell"/>
</dbReference>
<dbReference type="RefSeq" id="XP_007310547.1">
    <property type="nucleotide sequence ID" value="XM_007310485.1"/>
</dbReference>
<evidence type="ECO:0000256" key="1">
    <source>
        <dbReference type="ARBA" id="ARBA00004141"/>
    </source>
</evidence>
<dbReference type="OrthoDB" id="296386at2759"/>
<dbReference type="OMA" id="YNGPLKT"/>
<dbReference type="GeneID" id="18797681"/>
<feature type="transmembrane region" description="Helical" evidence="7">
    <location>
        <begin position="181"/>
        <end position="208"/>
    </location>
</feature>
<dbReference type="InterPro" id="IPR000569">
    <property type="entry name" value="HECT_dom"/>
</dbReference>
<sequence>MSSTSPDVQLVIVFKATPSTSFSKQQVREEAAKAETQYTALLDTLHNAGLYAVGRRGEKQGQLIVLVRASKQQLTKLIQRERHSDFLNGLSTASLPGNDRELDPSQLSPSDRLRLVHEYITTTPDDGGLGVSPDSQIWDRVESIMTIHDPEFNEAWLRSLTKRHIRFEQLDTIRSEFGEAVAFYFAFLVSYTHALIPVAAAGVLFHFFGTPYSIPYSVFLFVWSVVFTEWWRIKERMFAVRWGTQGSFRVEKRRAQFTEPIPWWKRELRMLVSLPVILLFAGVLFALLTAIFVFEAFVTTIYTGPGHQYISLVPTILFVVAVPQFMSVYLSLADRLTVWENHRHQSSFDSSITIKTFSLSAIVAYLGLALSAFVYVPFGESIMSFVQLHAFHSSTSFASRVPTTGLNTTLTTAGGKLSAASEKIPAGQYHQLFETDVMEGKNKLNRSRLQNQMFAFTVTNQVIGTFLEVGMPYIMRAVESFRAGKGVTGGKKRSNSGSVAGSGGAAGKKKRVGFAEGEGGSGSGKEEREFLERVRNEVALPDYGLFADYSEMVTQFGYVVLWSTIWPLAPAMALVNNIFELRSDAFKIVTHFRRPLPHRADTIGPWLSCLSFLTWLSALTNSALVYLFRPASSAIPLSTVLEREHAFTAGGLATGHDHDSSADGTTDVVALARTRDLYLTALLIALGASHGYIILRVAVKHLLERVVWKGSMEEELVEASAKVVKEKYLKSVGVEVGKPHLPGQTLGGADPLKVGVDGLGSVVDDGEGGMKVRPEKVRIGEVREEGVSSFWESDEGLGEIRRALKDA</sequence>
<evidence type="ECO:0000256" key="3">
    <source>
        <dbReference type="ARBA" id="ARBA00022989"/>
    </source>
</evidence>
<dbReference type="PANTHER" id="PTHR12308">
    <property type="entry name" value="ANOCTAMIN"/>
    <property type="match status" value="1"/>
</dbReference>
<accession>R7RYL7</accession>
<keyword evidence="3 7" id="KW-1133">Transmembrane helix</keyword>
<dbReference type="GO" id="GO:0005254">
    <property type="term" value="F:chloride channel activity"/>
    <property type="evidence" value="ECO:0007669"/>
    <property type="project" value="TreeGrafter"/>
</dbReference>
<dbReference type="InterPro" id="IPR049452">
    <property type="entry name" value="Anoctamin_TM"/>
</dbReference>
<evidence type="ECO:0000256" key="4">
    <source>
        <dbReference type="ARBA" id="ARBA00023136"/>
    </source>
</evidence>
<feature type="transmembrane region" description="Helical" evidence="7">
    <location>
        <begin position="214"/>
        <end position="231"/>
    </location>
</feature>
<dbReference type="PROSITE" id="PS50237">
    <property type="entry name" value="HECT"/>
    <property type="match status" value="1"/>
</dbReference>
<dbReference type="GO" id="GO:0032541">
    <property type="term" value="C:cortical endoplasmic reticulum"/>
    <property type="evidence" value="ECO:0007669"/>
    <property type="project" value="TreeGrafter"/>
</dbReference>
<feature type="domain" description="HECT" evidence="8">
    <location>
        <begin position="508"/>
        <end position="546"/>
    </location>
</feature>
<dbReference type="InterPro" id="IPR049456">
    <property type="entry name" value="Anoctamin_N_fung"/>
</dbReference>
<evidence type="ECO:0000259" key="8">
    <source>
        <dbReference type="PROSITE" id="PS50237"/>
    </source>
</evidence>
<dbReference type="eggNOG" id="KOG2513">
    <property type="taxonomic scope" value="Eukaryota"/>
</dbReference>
<evidence type="ECO:0000256" key="6">
    <source>
        <dbReference type="SAM" id="MobiDB-lite"/>
    </source>
</evidence>
<name>R7RYL7_STEHR</name>
<comment type="caution">
    <text evidence="5">Lacks conserved residue(s) required for the propagation of feature annotation.</text>
</comment>
<proteinExistence type="predicted"/>
<feature type="transmembrane region" description="Helical" evidence="7">
    <location>
        <begin position="271"/>
        <end position="297"/>
    </location>
</feature>
<dbReference type="AlphaFoldDB" id="R7RYL7"/>
<dbReference type="PANTHER" id="PTHR12308:SF73">
    <property type="entry name" value="ANOCTAMIN"/>
    <property type="match status" value="1"/>
</dbReference>
<dbReference type="Pfam" id="PF04547">
    <property type="entry name" value="Anoctamin"/>
    <property type="match status" value="1"/>
</dbReference>
<organism evidence="9 10">
    <name type="scientific">Stereum hirsutum (strain FP-91666)</name>
    <name type="common">White-rot fungus</name>
    <dbReference type="NCBI Taxonomy" id="721885"/>
    <lineage>
        <taxon>Eukaryota</taxon>
        <taxon>Fungi</taxon>
        <taxon>Dikarya</taxon>
        <taxon>Basidiomycota</taxon>
        <taxon>Agaricomycotina</taxon>
        <taxon>Agaricomycetes</taxon>
        <taxon>Russulales</taxon>
        <taxon>Stereaceae</taxon>
        <taxon>Stereum</taxon>
    </lineage>
</organism>
<dbReference type="Proteomes" id="UP000053927">
    <property type="component" value="Unassembled WGS sequence"/>
</dbReference>
<feature type="region of interest" description="Disordered" evidence="6">
    <location>
        <begin position="485"/>
        <end position="528"/>
    </location>
</feature>
<feature type="transmembrane region" description="Helical" evidence="7">
    <location>
        <begin position="352"/>
        <end position="376"/>
    </location>
</feature>
<dbReference type="Pfam" id="PF20877">
    <property type="entry name" value="Anoctamin_N"/>
    <property type="match status" value="1"/>
</dbReference>
<feature type="transmembrane region" description="Helical" evidence="7">
    <location>
        <begin position="677"/>
        <end position="699"/>
    </location>
</feature>
<evidence type="ECO:0000256" key="2">
    <source>
        <dbReference type="ARBA" id="ARBA00022692"/>
    </source>
</evidence>
<dbReference type="InterPro" id="IPR007632">
    <property type="entry name" value="Anoctamin"/>
</dbReference>
<evidence type="ECO:0000256" key="7">
    <source>
        <dbReference type="SAM" id="Phobius"/>
    </source>
</evidence>
<feature type="transmembrane region" description="Helical" evidence="7">
    <location>
        <begin position="603"/>
        <end position="628"/>
    </location>
</feature>
<keyword evidence="4 7" id="KW-0472">Membrane</keyword>
<gene>
    <name evidence="9" type="ORF">STEHIDRAFT_125963</name>
</gene>
<evidence type="ECO:0000313" key="10">
    <source>
        <dbReference type="Proteomes" id="UP000053927"/>
    </source>
</evidence>
<feature type="transmembrane region" description="Helical" evidence="7">
    <location>
        <begin position="309"/>
        <end position="332"/>
    </location>
</feature>
<protein>
    <submittedName>
        <fullName evidence="9">DUF590-domain-containing protein</fullName>
    </submittedName>
</protein>
<keyword evidence="10" id="KW-1185">Reference proteome</keyword>
<dbReference type="KEGG" id="shs:STEHIDRAFT_125963"/>
<dbReference type="GO" id="GO:0004842">
    <property type="term" value="F:ubiquitin-protein transferase activity"/>
    <property type="evidence" value="ECO:0007669"/>
    <property type="project" value="InterPro"/>
</dbReference>
<keyword evidence="2 7" id="KW-0812">Transmembrane</keyword>
<evidence type="ECO:0000313" key="9">
    <source>
        <dbReference type="EMBL" id="EIM80419.1"/>
    </source>
</evidence>